<dbReference type="Proteomes" id="UP001378960">
    <property type="component" value="Unassembled WGS sequence"/>
</dbReference>
<reference evidence="2 3" key="1">
    <citation type="journal article" date="2023" name="Elife">
        <title>Identification of key yeast species and microbe-microbe interactions impacting larval growth of Drosophila in the wild.</title>
        <authorList>
            <person name="Mure A."/>
            <person name="Sugiura Y."/>
            <person name="Maeda R."/>
            <person name="Honda K."/>
            <person name="Sakurai N."/>
            <person name="Takahashi Y."/>
            <person name="Watada M."/>
            <person name="Katoh T."/>
            <person name="Gotoh A."/>
            <person name="Gotoh Y."/>
            <person name="Taniguchi I."/>
            <person name="Nakamura K."/>
            <person name="Hayashi T."/>
            <person name="Katayama T."/>
            <person name="Uemura T."/>
            <person name="Hattori Y."/>
        </authorList>
    </citation>
    <scope>NUCLEOTIDE SEQUENCE [LARGE SCALE GENOMIC DNA]</scope>
    <source>
        <strain evidence="2 3">PK-24</strain>
    </source>
</reference>
<dbReference type="GO" id="GO:0015171">
    <property type="term" value="F:amino acid transmembrane transporter activity"/>
    <property type="evidence" value="ECO:0007669"/>
    <property type="project" value="TreeGrafter"/>
</dbReference>
<organism evidence="2 3">
    <name type="scientific">Pichia kluyveri</name>
    <name type="common">Yeast</name>
    <dbReference type="NCBI Taxonomy" id="36015"/>
    <lineage>
        <taxon>Eukaryota</taxon>
        <taxon>Fungi</taxon>
        <taxon>Dikarya</taxon>
        <taxon>Ascomycota</taxon>
        <taxon>Saccharomycotina</taxon>
        <taxon>Pichiomycetes</taxon>
        <taxon>Pichiales</taxon>
        <taxon>Pichiaceae</taxon>
        <taxon>Pichia</taxon>
    </lineage>
</organism>
<dbReference type="EMBL" id="BTGB01000009">
    <property type="protein sequence ID" value="GMM47983.1"/>
    <property type="molecule type" value="Genomic_DNA"/>
</dbReference>
<keyword evidence="1" id="KW-0812">Transmembrane</keyword>
<evidence type="ECO:0000313" key="2">
    <source>
        <dbReference type="EMBL" id="GMM47983.1"/>
    </source>
</evidence>
<dbReference type="PANTHER" id="PTHR43341:SF15">
    <property type="entry name" value="GENERAL AMINO ACID PERMEASE AGP2"/>
    <property type="match status" value="1"/>
</dbReference>
<gene>
    <name evidence="2" type="ORF">DAPK24_045810</name>
</gene>
<feature type="transmembrane region" description="Helical" evidence="1">
    <location>
        <begin position="143"/>
        <end position="167"/>
    </location>
</feature>
<dbReference type="AlphaFoldDB" id="A0AAV5RB02"/>
<name>A0AAV5RB02_PICKL</name>
<dbReference type="GO" id="GO:0016020">
    <property type="term" value="C:membrane"/>
    <property type="evidence" value="ECO:0007669"/>
    <property type="project" value="TreeGrafter"/>
</dbReference>
<comment type="caution">
    <text evidence="2">The sequence shown here is derived from an EMBL/GenBank/DDBJ whole genome shotgun (WGS) entry which is preliminary data.</text>
</comment>
<keyword evidence="1" id="KW-1133">Transmembrane helix</keyword>
<feature type="transmembrane region" description="Helical" evidence="1">
    <location>
        <begin position="106"/>
        <end position="123"/>
    </location>
</feature>
<dbReference type="PANTHER" id="PTHR43341">
    <property type="entry name" value="AMINO ACID PERMEASE"/>
    <property type="match status" value="1"/>
</dbReference>
<evidence type="ECO:0000313" key="3">
    <source>
        <dbReference type="Proteomes" id="UP001378960"/>
    </source>
</evidence>
<evidence type="ECO:0000256" key="1">
    <source>
        <dbReference type="SAM" id="Phobius"/>
    </source>
</evidence>
<keyword evidence="3" id="KW-1185">Reference proteome</keyword>
<dbReference type="InterPro" id="IPR050524">
    <property type="entry name" value="APC_YAT"/>
</dbReference>
<proteinExistence type="predicted"/>
<feature type="transmembrane region" description="Helical" evidence="1">
    <location>
        <begin position="55"/>
        <end position="74"/>
    </location>
</feature>
<feature type="transmembrane region" description="Helical" evidence="1">
    <location>
        <begin position="21"/>
        <end position="43"/>
    </location>
</feature>
<protein>
    <submittedName>
        <fullName evidence="2">Uncharacterized protein</fullName>
    </submittedName>
</protein>
<keyword evidence="1" id="KW-0472">Membrane</keyword>
<sequence>MNPFKVNAAAKTKRKLKEGHVNLIANGGSIGTALLVTIGTVLMKGNCGNFVVSFFYQRLSIFFVLGSISVGVLLKHDDLTLVTATTRSPAGVALDWMINLCTGCQVLNYFFMCITYLGFYRAWKAQTASIFTMPLQAWTTKLQPYPAIFCLCATFLVITFFGAQAFLPIFDIDSFLYQEADLFTGLAEIDVHERKYYEKLALKKGDKAEGPMVKCNIMDFIMCNSAYI</sequence>
<accession>A0AAV5RB02</accession>